<dbReference type="EMBL" id="CABDUW010001932">
    <property type="protein sequence ID" value="VTJ84715.1"/>
    <property type="molecule type" value="Genomic_DNA"/>
</dbReference>
<accession>A0A5E4CSD6</accession>
<evidence type="ECO:0000256" key="1">
    <source>
        <dbReference type="SAM" id="MobiDB-lite"/>
    </source>
</evidence>
<feature type="non-terminal residue" evidence="2">
    <location>
        <position position="69"/>
    </location>
</feature>
<evidence type="ECO:0000313" key="2">
    <source>
        <dbReference type="EMBL" id="VTJ84715.1"/>
    </source>
</evidence>
<keyword evidence="3" id="KW-1185">Reference proteome</keyword>
<dbReference type="AlphaFoldDB" id="A0A5E4CSD6"/>
<sequence>KGRTIQMSSSNDLCSISMSQRNSDDLPETTSTDKKGPVLSFHNVSYHVKEKKCFPFNQKTTEEKELWNI</sequence>
<organism evidence="2 3">
    <name type="scientific">Marmota monax</name>
    <name type="common">Woodchuck</name>
    <dbReference type="NCBI Taxonomy" id="9995"/>
    <lineage>
        <taxon>Eukaryota</taxon>
        <taxon>Metazoa</taxon>
        <taxon>Chordata</taxon>
        <taxon>Craniata</taxon>
        <taxon>Vertebrata</taxon>
        <taxon>Euteleostomi</taxon>
        <taxon>Mammalia</taxon>
        <taxon>Eutheria</taxon>
        <taxon>Euarchontoglires</taxon>
        <taxon>Glires</taxon>
        <taxon>Rodentia</taxon>
        <taxon>Sciuromorpha</taxon>
        <taxon>Sciuridae</taxon>
        <taxon>Xerinae</taxon>
        <taxon>Marmotini</taxon>
        <taxon>Marmota</taxon>
    </lineage>
</organism>
<evidence type="ECO:0000313" key="3">
    <source>
        <dbReference type="Proteomes" id="UP000335636"/>
    </source>
</evidence>
<gene>
    <name evidence="2" type="ORF">MONAX_5E046443</name>
</gene>
<proteinExistence type="predicted"/>
<feature type="region of interest" description="Disordered" evidence="1">
    <location>
        <begin position="1"/>
        <end position="37"/>
    </location>
</feature>
<comment type="caution">
    <text evidence="2">The sequence shown here is derived from an EMBL/GenBank/DDBJ whole genome shotgun (WGS) entry which is preliminary data.</text>
</comment>
<protein>
    <submittedName>
        <fullName evidence="2">Uncharacterized protein</fullName>
    </submittedName>
</protein>
<dbReference type="Proteomes" id="UP000335636">
    <property type="component" value="Unassembled WGS sequence"/>
</dbReference>
<reference evidence="2" key="1">
    <citation type="submission" date="2019-04" db="EMBL/GenBank/DDBJ databases">
        <authorList>
            <person name="Alioto T."/>
            <person name="Alioto T."/>
        </authorList>
    </citation>
    <scope>NUCLEOTIDE SEQUENCE [LARGE SCALE GENOMIC DNA]</scope>
</reference>
<feature type="non-terminal residue" evidence="2">
    <location>
        <position position="1"/>
    </location>
</feature>
<name>A0A5E4CSD6_MARMO</name>
<feature type="compositionally biased region" description="Polar residues" evidence="1">
    <location>
        <begin position="1"/>
        <end position="21"/>
    </location>
</feature>